<proteinExistence type="predicted"/>
<accession>A0AAV7VVJ3</accession>
<keyword evidence="2" id="KW-1185">Reference proteome</keyword>
<protein>
    <submittedName>
        <fullName evidence="1">Uncharacterized protein</fullName>
    </submittedName>
</protein>
<dbReference type="Proteomes" id="UP001066276">
    <property type="component" value="Chromosome 1_2"/>
</dbReference>
<evidence type="ECO:0000313" key="2">
    <source>
        <dbReference type="Proteomes" id="UP001066276"/>
    </source>
</evidence>
<sequence>MRSPVGERIHTAIGPAWHLGFSVPFYVIDEAGLCRINIPIRAGFKGKQSVSNFVAALRTLARTCDFGDITDSLIRDQLVRCNNSKHVQEKLLTKNPDLKEAAAIADGMESTNNWIREMNDHKGNS</sequence>
<gene>
    <name evidence="1" type="ORF">NDU88_000262</name>
</gene>
<dbReference type="EMBL" id="JANPWB010000002">
    <property type="protein sequence ID" value="KAJ1204824.1"/>
    <property type="molecule type" value="Genomic_DNA"/>
</dbReference>
<organism evidence="1 2">
    <name type="scientific">Pleurodeles waltl</name>
    <name type="common">Iberian ribbed newt</name>
    <dbReference type="NCBI Taxonomy" id="8319"/>
    <lineage>
        <taxon>Eukaryota</taxon>
        <taxon>Metazoa</taxon>
        <taxon>Chordata</taxon>
        <taxon>Craniata</taxon>
        <taxon>Vertebrata</taxon>
        <taxon>Euteleostomi</taxon>
        <taxon>Amphibia</taxon>
        <taxon>Batrachia</taxon>
        <taxon>Caudata</taxon>
        <taxon>Salamandroidea</taxon>
        <taxon>Salamandridae</taxon>
        <taxon>Pleurodelinae</taxon>
        <taxon>Pleurodeles</taxon>
    </lineage>
</organism>
<name>A0AAV7VVJ3_PLEWA</name>
<reference evidence="1" key="1">
    <citation type="journal article" date="2022" name="bioRxiv">
        <title>Sequencing and chromosome-scale assembly of the giantPleurodeles waltlgenome.</title>
        <authorList>
            <person name="Brown T."/>
            <person name="Elewa A."/>
            <person name="Iarovenko S."/>
            <person name="Subramanian E."/>
            <person name="Araus A.J."/>
            <person name="Petzold A."/>
            <person name="Susuki M."/>
            <person name="Suzuki K.-i.T."/>
            <person name="Hayashi T."/>
            <person name="Toyoda A."/>
            <person name="Oliveira C."/>
            <person name="Osipova E."/>
            <person name="Leigh N.D."/>
            <person name="Simon A."/>
            <person name="Yun M.H."/>
        </authorList>
    </citation>
    <scope>NUCLEOTIDE SEQUENCE</scope>
    <source>
        <strain evidence="1">20211129_DDA</strain>
        <tissue evidence="1">Liver</tissue>
    </source>
</reference>
<comment type="caution">
    <text evidence="1">The sequence shown here is derived from an EMBL/GenBank/DDBJ whole genome shotgun (WGS) entry which is preliminary data.</text>
</comment>
<dbReference type="AlphaFoldDB" id="A0AAV7VVJ3"/>
<evidence type="ECO:0000313" key="1">
    <source>
        <dbReference type="EMBL" id="KAJ1204824.1"/>
    </source>
</evidence>